<feature type="active site" evidence="17">
    <location>
        <position position="355"/>
    </location>
</feature>
<dbReference type="CTD" id="2038"/>
<proteinExistence type="inferred from homology"/>
<dbReference type="Pfam" id="PF00927">
    <property type="entry name" value="Transglut_C"/>
    <property type="match status" value="2"/>
</dbReference>
<evidence type="ECO:0000313" key="19">
    <source>
        <dbReference type="Ensembl" id="ENSCJPP00005002592.1"/>
    </source>
</evidence>
<keyword evidence="12" id="KW-0449">Lipoprotein</keyword>
<dbReference type="InterPro" id="IPR013783">
    <property type="entry name" value="Ig-like_fold"/>
</dbReference>
<evidence type="ECO:0000313" key="20">
    <source>
        <dbReference type="Proteomes" id="UP000694412"/>
    </source>
</evidence>
<dbReference type="FunFam" id="2.60.40.10:FF:000090">
    <property type="entry name" value="Protein-glutamine gamma-glutamyltransferase 2"/>
    <property type="match status" value="1"/>
</dbReference>
<evidence type="ECO:0000256" key="6">
    <source>
        <dbReference type="ARBA" id="ARBA00022553"/>
    </source>
</evidence>
<evidence type="ECO:0000256" key="1">
    <source>
        <dbReference type="ARBA" id="ARBA00004236"/>
    </source>
</evidence>
<keyword evidence="20" id="KW-1185">Reference proteome</keyword>
<gene>
    <name evidence="19" type="primary">EPB42</name>
</gene>
<comment type="subcellular location">
    <subcellularLocation>
        <location evidence="1">Cell membrane</location>
    </subcellularLocation>
    <subcellularLocation>
        <location evidence="2">Cytoplasm</location>
        <location evidence="2">Cytoskeleton</location>
    </subcellularLocation>
</comment>
<evidence type="ECO:0000256" key="7">
    <source>
        <dbReference type="ARBA" id="ARBA00022707"/>
    </source>
</evidence>
<dbReference type="InterPro" id="IPR001102">
    <property type="entry name" value="Transglutaminase_N"/>
</dbReference>
<evidence type="ECO:0000256" key="13">
    <source>
        <dbReference type="ARBA" id="ARBA00055437"/>
    </source>
</evidence>
<keyword evidence="10" id="KW-0472">Membrane</keyword>
<keyword evidence="9" id="KW-0265">Erythrocyte maturation</keyword>
<dbReference type="AlphaFoldDB" id="A0A8C2STX1"/>
<dbReference type="SUPFAM" id="SSF49309">
    <property type="entry name" value="Transglutaminase, two C-terminal domains"/>
    <property type="match status" value="2"/>
</dbReference>
<dbReference type="GO" id="GO:0003810">
    <property type="term" value="F:protein-glutamine gamma-glutamyltransferase activity"/>
    <property type="evidence" value="ECO:0007669"/>
    <property type="project" value="InterPro"/>
</dbReference>
<dbReference type="InterPro" id="IPR038765">
    <property type="entry name" value="Papain-like_cys_pep_sf"/>
</dbReference>
<comment type="function">
    <text evidence="13">Component of the ankyrin-1 complex, a multiprotein complex involved in the stability and shape of the erythrocyte membrane.</text>
</comment>
<feature type="active site" evidence="17">
    <location>
        <position position="273"/>
    </location>
</feature>
<evidence type="ECO:0000256" key="8">
    <source>
        <dbReference type="ARBA" id="ARBA00022960"/>
    </source>
</evidence>
<dbReference type="Pfam" id="PF00868">
    <property type="entry name" value="Transglut_N"/>
    <property type="match status" value="1"/>
</dbReference>
<dbReference type="GO" id="GO:0005856">
    <property type="term" value="C:cytoskeleton"/>
    <property type="evidence" value="ECO:0007669"/>
    <property type="project" value="UniProtKB-SubCell"/>
</dbReference>
<evidence type="ECO:0000259" key="18">
    <source>
        <dbReference type="SMART" id="SM00460"/>
    </source>
</evidence>
<dbReference type="PIRSF" id="PIRSF000459">
    <property type="entry name" value="TGM_EBP42"/>
    <property type="match status" value="1"/>
</dbReference>
<dbReference type="GO" id="GO:0043249">
    <property type="term" value="P:erythrocyte maturation"/>
    <property type="evidence" value="ECO:0007669"/>
    <property type="project" value="UniProtKB-KW"/>
</dbReference>
<dbReference type="InterPro" id="IPR008958">
    <property type="entry name" value="Transglutaminase_C"/>
</dbReference>
<sequence length="694" mass="79573">MGQGLSIKKCDLRIIMNNSNHHTEEISTERLTVRRGQPFIITVSFSSPIHNYLKQLKRTFLSVQTGPQRSKADRTKVKFPISSLGDQKQWSARVEEQDPYFWTICVNTPANAPIGQYDLFLHAPKAYCLLGKFILLFNPWCRDDEVYLPNEAQRQEYILNQDGVIYWGTENEILAQPWDFGQFDVDIVDICFRLLDIGERYQRDKDHTQRKNPIYICRTVAAMMNCNLARRILIESGTRECYDGTPPSKWLGSSSILQQWATLQCQPVRYGQCSVFAAVMCSVLRCLGIPTRVVTGFTWAHNTNSNPNVNEHYDEDGTLLTPDKSARVWTFHVWNECWMSRKDLLPEYSGWQALDATCQKKSKGPSFCGPAPVQAIKEGDTEVDYDVCYFFAAMNAKCKVWIHKDDDILKPTFIYTKYTGNNISTKSVGSERCEDITHNYKYPEGSLQEKKVLDKVYRKTLQTISSRRKIISIPTAIEEQVNLFIHLQSKSSLILGQDIPLSTEMFNYSGREKAINLVLGIQSLHYNGVPIMQLWKEKFNFTIRNNEVKTLQVFVPHSRYGKELGKNRLLRLTAMLRDEDSYTYFAQEEISICDPPLTIEFPESVLLYQPSTVKISLLNPLTEPLEKCVIVVGGRGLIYRQRKYRLGSVQPKSTQDLQISFTPTEAGPRRLTAQLTCLQIQNLKSYKTINVAVA</sequence>
<dbReference type="InterPro" id="IPR050779">
    <property type="entry name" value="Transglutaminase"/>
</dbReference>
<organism evidence="19 20">
    <name type="scientific">Coturnix japonica</name>
    <name type="common">Japanese quail</name>
    <name type="synonym">Coturnix coturnix japonica</name>
    <dbReference type="NCBI Taxonomy" id="93934"/>
    <lineage>
        <taxon>Eukaryota</taxon>
        <taxon>Metazoa</taxon>
        <taxon>Chordata</taxon>
        <taxon>Craniata</taxon>
        <taxon>Vertebrata</taxon>
        <taxon>Euteleostomi</taxon>
        <taxon>Archelosauria</taxon>
        <taxon>Archosauria</taxon>
        <taxon>Dinosauria</taxon>
        <taxon>Saurischia</taxon>
        <taxon>Theropoda</taxon>
        <taxon>Coelurosauria</taxon>
        <taxon>Aves</taxon>
        <taxon>Neognathae</taxon>
        <taxon>Galloanserae</taxon>
        <taxon>Galliformes</taxon>
        <taxon>Phasianidae</taxon>
        <taxon>Perdicinae</taxon>
        <taxon>Coturnix</taxon>
    </lineage>
</organism>
<reference evidence="19" key="2">
    <citation type="submission" date="2025-08" db="UniProtKB">
        <authorList>
            <consortium name="Ensembl"/>
        </authorList>
    </citation>
    <scope>IDENTIFICATION</scope>
</reference>
<keyword evidence="7" id="KW-0519">Myristate</keyword>
<dbReference type="GeneTree" id="ENSGT01050000244866"/>
<evidence type="ECO:0000256" key="5">
    <source>
        <dbReference type="ARBA" id="ARBA00022490"/>
    </source>
</evidence>
<keyword evidence="4" id="KW-1003">Cell membrane</keyword>
<evidence type="ECO:0000256" key="4">
    <source>
        <dbReference type="ARBA" id="ARBA00022475"/>
    </source>
</evidence>
<comment type="subunit">
    <text evidence="14">Component of the ankyrin-1 complex in the erythrocyte, composed of ANK1, RHCE, RHAG, SLC4A1, EPB42, GYPA, GYPB and AQP1. Interacts with SLC4A1 (via the cytoplasmic domain); this interaction is mediated by the SLC4A1 Band 3-I dimer. Interacts with ANK1 (via ANK 1-13 repeats). Interacts with AQP1 (via the C-terminal).</text>
</comment>
<keyword evidence="5" id="KW-0963">Cytoplasm</keyword>
<dbReference type="InterPro" id="IPR014756">
    <property type="entry name" value="Ig_E-set"/>
</dbReference>
<evidence type="ECO:0000256" key="15">
    <source>
        <dbReference type="ARBA" id="ARBA00070666"/>
    </source>
</evidence>
<dbReference type="RefSeq" id="XP_015736966.1">
    <property type="nucleotide sequence ID" value="XM_015881480.2"/>
</dbReference>
<evidence type="ECO:0000256" key="16">
    <source>
        <dbReference type="ARBA" id="ARBA00079028"/>
    </source>
</evidence>
<dbReference type="SUPFAM" id="SSF54001">
    <property type="entry name" value="Cysteine proteinases"/>
    <property type="match status" value="1"/>
</dbReference>
<reference evidence="19" key="3">
    <citation type="submission" date="2025-09" db="UniProtKB">
        <authorList>
            <consortium name="Ensembl"/>
        </authorList>
    </citation>
    <scope>IDENTIFICATION</scope>
</reference>
<dbReference type="FunFam" id="2.60.40.10:FF:001404">
    <property type="entry name" value="Erythrocyte membrane protein band 4.2"/>
    <property type="match status" value="1"/>
</dbReference>
<evidence type="ECO:0000256" key="10">
    <source>
        <dbReference type="ARBA" id="ARBA00023136"/>
    </source>
</evidence>
<dbReference type="OrthoDB" id="437511at2759"/>
<evidence type="ECO:0000256" key="2">
    <source>
        <dbReference type="ARBA" id="ARBA00004245"/>
    </source>
</evidence>
<feature type="active site" evidence="17">
    <location>
        <position position="332"/>
    </location>
</feature>
<dbReference type="Ensembl" id="ENSCJPT00005004837.1">
    <property type="protein sequence ID" value="ENSCJPP00005002592.1"/>
    <property type="gene ID" value="ENSCJPG00005002907.1"/>
</dbReference>
<dbReference type="GO" id="GO:0008360">
    <property type="term" value="P:regulation of cell shape"/>
    <property type="evidence" value="ECO:0007669"/>
    <property type="project" value="UniProtKB-KW"/>
</dbReference>
<evidence type="ECO:0000256" key="3">
    <source>
        <dbReference type="ARBA" id="ARBA00005968"/>
    </source>
</evidence>
<dbReference type="PANTHER" id="PTHR11590:SF44">
    <property type="entry name" value="PROTEIN 4.2"/>
    <property type="match status" value="1"/>
</dbReference>
<dbReference type="PANTHER" id="PTHR11590">
    <property type="entry name" value="PROTEIN-GLUTAMINE GAMMA-GLUTAMYLTRANSFERASE"/>
    <property type="match status" value="1"/>
</dbReference>
<evidence type="ECO:0000256" key="17">
    <source>
        <dbReference type="PIRSR" id="PIRSR000459-1"/>
    </source>
</evidence>
<evidence type="ECO:0000256" key="14">
    <source>
        <dbReference type="ARBA" id="ARBA00064583"/>
    </source>
</evidence>
<evidence type="ECO:0000256" key="9">
    <source>
        <dbReference type="ARBA" id="ARBA00023057"/>
    </source>
</evidence>
<name>A0A8C2STX1_COTJA</name>
<dbReference type="SUPFAM" id="SSF81296">
    <property type="entry name" value="E set domains"/>
    <property type="match status" value="1"/>
</dbReference>
<dbReference type="InterPro" id="IPR036985">
    <property type="entry name" value="Transglutaminase-like_sf"/>
</dbReference>
<feature type="domain" description="Transglutaminase-like" evidence="18">
    <location>
        <begin position="265"/>
        <end position="358"/>
    </location>
</feature>
<dbReference type="InterPro" id="IPR036238">
    <property type="entry name" value="Transglutaminase_C_sf"/>
</dbReference>
<evidence type="ECO:0000256" key="11">
    <source>
        <dbReference type="ARBA" id="ARBA00023212"/>
    </source>
</evidence>
<keyword evidence="8" id="KW-0133">Cell shape</keyword>
<dbReference type="Proteomes" id="UP000694412">
    <property type="component" value="Chromosome 20"/>
</dbReference>
<dbReference type="Gene3D" id="3.90.260.10">
    <property type="entry name" value="Transglutaminase-like"/>
    <property type="match status" value="1"/>
</dbReference>
<dbReference type="InterPro" id="IPR023608">
    <property type="entry name" value="Transglutaminase_animal"/>
</dbReference>
<evidence type="ECO:0000256" key="12">
    <source>
        <dbReference type="ARBA" id="ARBA00023288"/>
    </source>
</evidence>
<accession>A0A8C2STX1</accession>
<dbReference type="KEGG" id="cjo:107322928"/>
<dbReference type="Pfam" id="PF01841">
    <property type="entry name" value="Transglut_core"/>
    <property type="match status" value="1"/>
</dbReference>
<dbReference type="FunFam" id="3.90.260.10:FF:000002">
    <property type="entry name" value="Erythrocyte membrane protein band 4.2"/>
    <property type="match status" value="1"/>
</dbReference>
<dbReference type="Gene3D" id="2.60.40.10">
    <property type="entry name" value="Immunoglobulins"/>
    <property type="match status" value="3"/>
</dbReference>
<comment type="similarity">
    <text evidence="3">Belongs to the transglutaminase superfamily. Transglutaminase family.</text>
</comment>
<dbReference type="SMART" id="SM00460">
    <property type="entry name" value="TGc"/>
    <property type="match status" value="1"/>
</dbReference>
<keyword evidence="6" id="KW-0597">Phosphoprotein</keyword>
<reference evidence="19" key="1">
    <citation type="submission" date="2015-11" db="EMBL/GenBank/DDBJ databases">
        <authorList>
            <consortium name="International Coturnix japonica Genome Analysis Consortium"/>
            <person name="Warren W."/>
            <person name="Burt D.W."/>
            <person name="Antin P.B."/>
            <person name="Lanford R."/>
            <person name="Gros J."/>
            <person name="Wilson R.K."/>
        </authorList>
    </citation>
    <scope>NUCLEOTIDE SEQUENCE [LARGE SCALE GENOMIC DNA]</scope>
</reference>
<dbReference type="InterPro" id="IPR002931">
    <property type="entry name" value="Transglutaminase-like"/>
</dbReference>
<dbReference type="FunFam" id="2.60.40.10:FF:001480">
    <property type="entry name" value="Erythrocyte membrane protein band 4.2"/>
    <property type="match status" value="1"/>
</dbReference>
<dbReference type="GO" id="GO:0005886">
    <property type="term" value="C:plasma membrane"/>
    <property type="evidence" value="ECO:0007669"/>
    <property type="project" value="UniProtKB-SubCell"/>
</dbReference>
<dbReference type="GO" id="GO:0170014">
    <property type="term" value="C:ankyrin-1 complex"/>
    <property type="evidence" value="ECO:0007669"/>
    <property type="project" value="Ensembl"/>
</dbReference>
<keyword evidence="11" id="KW-0206">Cytoskeleton</keyword>
<protein>
    <recommendedName>
        <fullName evidence="15">Protein 4.2</fullName>
    </recommendedName>
    <alternativeName>
        <fullName evidence="16">Erythrocyte membrane protein band 4.2</fullName>
    </alternativeName>
</protein>
<dbReference type="GeneID" id="107322928"/>